<keyword evidence="2" id="KW-1185">Reference proteome</keyword>
<gene>
    <name evidence="1" type="ORF">E3U43_017366</name>
</gene>
<reference evidence="1" key="1">
    <citation type="submission" date="2018-11" db="EMBL/GenBank/DDBJ databases">
        <title>The sequence and de novo assembly of Larimichthys crocea genome using PacBio and Hi-C technologies.</title>
        <authorList>
            <person name="Xu P."/>
            <person name="Chen B."/>
            <person name="Zhou Z."/>
            <person name="Ke Q."/>
            <person name="Wu Y."/>
            <person name="Bai H."/>
            <person name="Pu F."/>
        </authorList>
    </citation>
    <scope>NUCLEOTIDE SEQUENCE</scope>
    <source>
        <tissue evidence="1">Muscle</tissue>
    </source>
</reference>
<accession>A0ACD3QZ52</accession>
<dbReference type="Proteomes" id="UP000793456">
    <property type="component" value="Chromosome XII"/>
</dbReference>
<comment type="caution">
    <text evidence="1">The sequence shown here is derived from an EMBL/GenBank/DDBJ whole genome shotgun (WGS) entry which is preliminary data.</text>
</comment>
<protein>
    <submittedName>
        <fullName evidence="1">Uncharacterized protein</fullName>
    </submittedName>
</protein>
<evidence type="ECO:0000313" key="1">
    <source>
        <dbReference type="EMBL" id="TMS12408.1"/>
    </source>
</evidence>
<evidence type="ECO:0000313" key="2">
    <source>
        <dbReference type="Proteomes" id="UP000793456"/>
    </source>
</evidence>
<sequence>MAAKHFYRQGFLLLLFNFISTAALEKRFSDFKRCADEECSMLLCRGKALADFTGPDCRFLSFKASETIYVYYKLSGRRSDMWAGSVGNNFGYFPNDLLAVNHIYTEKEFEIPAEETDFVCFDTGFNAFDSYDVDLLLGSLPEENDSENKETSEDAQKETQPSEDEASDSEKQTEHHVSEDDQSASLSELEPESPFAEEEEPEAEATPDATETEEIEVEQTPEPIFENAVSERSETKDTPVESVAKVDVVSENEPVSISEGVQIPDLKTTLGTTFDAVTTDEEITKSVTPYDYYEEEEEPENVEDPPEDNTEVKAETPLLTRADVVSETEPVSMSDGVQIPELKTTLGTTFDAVTTDEEITTSVTPYDEEDSEYVENPPEDDVDIKVETPLLARADVVSENEPVSTSEGVQIPELKTTLGSTFDAVTTDEEITKSVTPYEEEEPEDVENPPEDDVKVETPLLSFSEETVNTPATDPLKKVESPPPAIQDDTPETAEEKGMWTSIGDAVFSVVTGGQMTEHDLSSEEDEDDEEEEAAEAKKDVEKLISLTPANEPKDIEPVHQDPRTFSSVQTDSVDRDDESEGEIVGPEEALIHQVGDPAVPEAQTTDLKTADDSSEHKEEEDEDDNTGVQDLDNENKTATDHDLASRKTETHQDPLTMEIQSENLHVKYDGKRVEDRLPKQIHDQLMKDIEGNNSQPSMEEPEIHEEVIMEELDDDKDPDMEEKEELLEDENALSFSQPDGTDSDKPPPETIASSPEPEYSDSVMRLSLLRDHFTEEKMERIQKLLGLKNLFKVEAMFSDLDTEFHATRRTLTGTHAQDIENALEGILEASENTILDEIEKMLDNQGTKPSYDQHMDTSSMDEETEILDDFQELAFSLRQKYSTASDSTPLATEKPSDIDQDEREINIVDEDNVDVPMAESDDNLTVTDHEEKPAETNEKEVVVLDEVHSGPDVSVEEDGGHFNKNKEGQPGFGASEEMPKIPQATLEKPLDVGRVVEVDHSQSGSLDSVESVSEMNEEEVGLFSTGIVYMGCILSMMRSKLAEWTIMDTVVTRDFMSCQVNLGSVVVFSAKSEPKAQLNAHRYDDSSVISVNQPPTPASTTQPFVFLTANRANTCHRPAKAVSMESDTSPRPVMEPDHLYVFLLKQLQHVIAHLPDDWKPGETFFGCPWQAVVLTALVGVVSFTLFFWRTVLAVKKREYLVDEKRLTEQIQALKKEKNDALTKMSDLQKQTERLKENQKQSKETVSCTMKKMQDLESKVSEAEKWKNKMAEEKNKYVKLLEDERGNSKQNEIRIEKLEKSNEKLQLSRKKIQEALAKVRVLTQSCTHCEVNMERVGFSFSYHLRPFVTDYRPAGRVQDSRRRSQRSAQMPRERLCSAERREIKQLKVTIKSWEDKHTELNEQIKVYQKSQKELEDSVVLKDHNVEVLSELLADLDACDSQKGDTKVLANGEVAPDKKTAIKTRIKQMMDITRVQTTLTVVEEERDRFMTKLLNEEKTRKSLEEQHQELEHAIATLKSEKSHVENQFKILQQKNEIMVEMYQQKENALQQRLTKEELERRSKESMLSEVGGKAVEAEEQVKVLRQRINEMEEQMKKTEEVYKEQIKEQENKTHSNWVNARNAERALNQEKLETSKLREKPNSGQPPGPRQGDSYGPSPVSGGAPSPPIMIEGPRRPPSAPVGRRIDPYGPRPPSDPHGRYPDNKHIPGMDMMGPRSSSPANMDVSGPGSFLASPIRDSPVQGIPPHDQLPPPGPHGRLPPPGPYRPPRPGPYHLPPGPPLPANGHPGMPLPGPMGGDFGPRPTNGHALQHRPMPGHVMDPRGPPPPHFRPPPPHHFGPMPPPHGVRGPMGPRPPMPPDMRFPGPRDHTSPPMNLPPGVPPHPLHWRRLRSASTQCHPELSGRSHRARTGPAREAGGPSGLSEANDGQALKNKQTKNATRLWQEDLNLPHNINSPDPVQT</sequence>
<proteinExistence type="predicted"/>
<name>A0ACD3QZ52_LARCR</name>
<organism evidence="1 2">
    <name type="scientific">Larimichthys crocea</name>
    <name type="common">Large yellow croaker</name>
    <name type="synonym">Pseudosciaena crocea</name>
    <dbReference type="NCBI Taxonomy" id="215358"/>
    <lineage>
        <taxon>Eukaryota</taxon>
        <taxon>Metazoa</taxon>
        <taxon>Chordata</taxon>
        <taxon>Craniata</taxon>
        <taxon>Vertebrata</taxon>
        <taxon>Euteleostomi</taxon>
        <taxon>Actinopterygii</taxon>
        <taxon>Neopterygii</taxon>
        <taxon>Teleostei</taxon>
        <taxon>Neoteleostei</taxon>
        <taxon>Acanthomorphata</taxon>
        <taxon>Eupercaria</taxon>
        <taxon>Sciaenidae</taxon>
        <taxon>Larimichthys</taxon>
    </lineage>
</organism>
<dbReference type="EMBL" id="CM011685">
    <property type="protein sequence ID" value="TMS12408.1"/>
    <property type="molecule type" value="Genomic_DNA"/>
</dbReference>